<dbReference type="Gramene" id="TraesROB_scaffold_015612_01G000800.1">
    <property type="protein sequence ID" value="TraesROB_scaffold_015612_01G000800.1"/>
    <property type="gene ID" value="TraesROB_scaffold_015612_01G000800"/>
</dbReference>
<dbReference type="AlphaFoldDB" id="A0A3B6H4K6"/>
<dbReference type="Proteomes" id="UP000019116">
    <property type="component" value="Chromosome 3D"/>
</dbReference>
<protein>
    <recommendedName>
        <fullName evidence="1">DUF6598 domain-containing protein</fullName>
    </recommendedName>
</protein>
<accession>A0A3B6H4K6</accession>
<organism evidence="2">
    <name type="scientific">Triticum aestivum</name>
    <name type="common">Wheat</name>
    <dbReference type="NCBI Taxonomy" id="4565"/>
    <lineage>
        <taxon>Eukaryota</taxon>
        <taxon>Viridiplantae</taxon>
        <taxon>Streptophyta</taxon>
        <taxon>Embryophyta</taxon>
        <taxon>Tracheophyta</taxon>
        <taxon>Spermatophyta</taxon>
        <taxon>Magnoliopsida</taxon>
        <taxon>Liliopsida</taxon>
        <taxon>Poales</taxon>
        <taxon>Poaceae</taxon>
        <taxon>BOP clade</taxon>
        <taxon>Pooideae</taxon>
        <taxon>Triticodae</taxon>
        <taxon>Triticeae</taxon>
        <taxon>Triticinae</taxon>
        <taxon>Triticum</taxon>
    </lineage>
</organism>
<dbReference type="Gramene" id="TraesCAD_scaffold_018431_01G000800.1">
    <property type="protein sequence ID" value="TraesCAD_scaffold_018431_01G000800.1"/>
    <property type="gene ID" value="TraesCAD_scaffold_018431_01G000800"/>
</dbReference>
<dbReference type="EnsemblPlants" id="TraesCS3D02G436400.1">
    <property type="protein sequence ID" value="TraesCS3D02G436400.1"/>
    <property type="gene ID" value="TraesCS3D02G436400"/>
</dbReference>
<dbReference type="OMA" id="VIDFWIH"/>
<dbReference type="InterPro" id="IPR046533">
    <property type="entry name" value="DUF6598"/>
</dbReference>
<sequence>MMFTEPSNCIILDGTCMRHGPTRMLQIVSIKLAKIAMDGPIALYGYIALRDNLDRCLNYVVKFSRDGPIIVEQGSLINLTGPKRGIDFLGGILIEYDMRIKTAEPENHDLQLIDGVSILGNMGMRNRSVFTGRIHGDCGAVDITFSNLENAVEATVEVAISEVQSSFNLSLDCFTSGLNEQIRLFDGTIGEAQSLKRFVVAVVIDFWIHLKFKVAPKRSSSAEHDCFFNAGNIALMSVKVTWSPLPEGF</sequence>
<dbReference type="OrthoDB" id="673623at2759"/>
<evidence type="ECO:0000313" key="3">
    <source>
        <dbReference type="Proteomes" id="UP000019116"/>
    </source>
</evidence>
<dbReference type="PANTHER" id="PTHR33065">
    <property type="entry name" value="OS07G0486400 PROTEIN"/>
    <property type="match status" value="1"/>
</dbReference>
<dbReference type="Gramene" id="TraesCS3D03G0959300.1">
    <property type="protein sequence ID" value="TraesCS3D03G0959300.1.CDS"/>
    <property type="gene ID" value="TraesCS3D03G0959300"/>
</dbReference>
<keyword evidence="3" id="KW-1185">Reference proteome</keyword>
<reference evidence="2" key="2">
    <citation type="submission" date="2018-10" db="UniProtKB">
        <authorList>
            <consortium name="EnsemblPlants"/>
        </authorList>
    </citation>
    <scope>IDENTIFICATION</scope>
</reference>
<dbReference type="PANTHER" id="PTHR33065:SF58">
    <property type="entry name" value="DUF6598 DOMAIN-CONTAINING PROTEIN"/>
    <property type="match status" value="1"/>
</dbReference>
<reference evidence="2" key="1">
    <citation type="submission" date="2018-08" db="EMBL/GenBank/DDBJ databases">
        <authorList>
            <person name="Rossello M."/>
        </authorList>
    </citation>
    <scope>NUCLEOTIDE SEQUENCE [LARGE SCALE GENOMIC DNA]</scope>
    <source>
        <strain evidence="2">cv. Chinese Spring</strain>
    </source>
</reference>
<dbReference type="Pfam" id="PF20241">
    <property type="entry name" value="DUF6598"/>
    <property type="match status" value="1"/>
</dbReference>
<proteinExistence type="predicted"/>
<evidence type="ECO:0000259" key="1">
    <source>
        <dbReference type="Pfam" id="PF20241"/>
    </source>
</evidence>
<dbReference type="Gramene" id="TraesWEE_scaffold_021977_01G000200.1">
    <property type="protein sequence ID" value="TraesWEE_scaffold_021977_01G000200.1"/>
    <property type="gene ID" value="TraesWEE_scaffold_021977_01G000200"/>
</dbReference>
<evidence type="ECO:0000313" key="2">
    <source>
        <dbReference type="EnsemblPlants" id="TraesCS3D02G436400.1"/>
    </source>
</evidence>
<dbReference type="Gramene" id="TraesCLE_scaffold_088145_01G000100.1">
    <property type="protein sequence ID" value="TraesCLE_scaffold_088145_01G000100.1"/>
    <property type="gene ID" value="TraesCLE_scaffold_088145_01G000100"/>
</dbReference>
<feature type="domain" description="DUF6598" evidence="1">
    <location>
        <begin position="24"/>
        <end position="229"/>
    </location>
</feature>
<dbReference type="Gramene" id="TraesCS3D02G436400.1">
    <property type="protein sequence ID" value="TraesCS3D02G436400.1"/>
    <property type="gene ID" value="TraesCS3D02G436400"/>
</dbReference>
<dbReference type="Gramene" id="TraesRN3D0101001500.1">
    <property type="protein sequence ID" value="TraesRN3D0101001500.1"/>
    <property type="gene ID" value="TraesRN3D0101001500"/>
</dbReference>
<name>A0A3B6H4K6_WHEAT</name>